<organism evidence="1 2">
    <name type="scientific">Anaerotruncus colihominis DSM 17241</name>
    <dbReference type="NCBI Taxonomy" id="445972"/>
    <lineage>
        <taxon>Bacteria</taxon>
        <taxon>Bacillati</taxon>
        <taxon>Bacillota</taxon>
        <taxon>Clostridia</taxon>
        <taxon>Eubacteriales</taxon>
        <taxon>Oscillospiraceae</taxon>
        <taxon>Anaerotruncus</taxon>
    </lineage>
</organism>
<reference evidence="1" key="2">
    <citation type="submission" date="2013-09" db="EMBL/GenBank/DDBJ databases">
        <title>Draft genome sequence of Anaerotruncus colihominis(DSM 17241).</title>
        <authorList>
            <person name="Sudarsanam P."/>
            <person name="Ley R."/>
            <person name="Guruge J."/>
            <person name="Turnbaugh P.J."/>
            <person name="Mahowald M."/>
            <person name="Liep D."/>
            <person name="Gordon J."/>
        </authorList>
    </citation>
    <scope>NUCLEOTIDE SEQUENCE</scope>
    <source>
        <strain evidence="1">DSM 17241</strain>
    </source>
</reference>
<name>B0PEA3_9FIRM</name>
<reference evidence="1" key="1">
    <citation type="submission" date="2007-11" db="EMBL/GenBank/DDBJ databases">
        <authorList>
            <person name="Fulton L."/>
            <person name="Clifton S."/>
            <person name="Fulton B."/>
            <person name="Xu J."/>
            <person name="Minx P."/>
            <person name="Pepin K.H."/>
            <person name="Johnson M."/>
            <person name="Thiruvilangam P."/>
            <person name="Bhonagiri V."/>
            <person name="Nash W.E."/>
            <person name="Mardis E.R."/>
            <person name="Wilson R.K."/>
        </authorList>
    </citation>
    <scope>NUCLEOTIDE SEQUENCE [LARGE SCALE GENOMIC DNA]</scope>
    <source>
        <strain evidence="1">DSM 17241</strain>
    </source>
</reference>
<evidence type="ECO:0000313" key="1">
    <source>
        <dbReference type="EMBL" id="EDS10292.1"/>
    </source>
</evidence>
<dbReference type="HOGENOM" id="CLU_1029120_0_0_9"/>
<keyword evidence="2" id="KW-1185">Reference proteome</keyword>
<comment type="caution">
    <text evidence="1">The sequence shown here is derived from an EMBL/GenBank/DDBJ whole genome shotgun (WGS) entry which is preliminary data.</text>
</comment>
<gene>
    <name evidence="1" type="ORF">ANACOL_02892</name>
</gene>
<accession>B0PEA3</accession>
<sequence>MDSGNIRWVGDIDLCRTAGRMRLRPPMQAVRSRFRCQKSAFSQQHIWIGRAVDRDLTMIAAKCDRCLLQDSESVKLTQQAVQKTACALDSLPYLRRVKPPVMLGVVDLADMRIDQRRIAHMDDTVQTCKNKFIKHRLLEASRDGTDLRPDFADERRAAGPAHWFKKTAVGVAVPNFRDQIIDRGVSHARPEDTAGTQAGRARRMENGGAANLIVIEDPRPSAGFRQKQFVVKHAAFLWPAAAGHGGMAGIGQRRIDASDMARQRAAFPEP</sequence>
<dbReference type="AlphaFoldDB" id="B0PEA3"/>
<proteinExistence type="predicted"/>
<evidence type="ECO:0000313" key="2">
    <source>
        <dbReference type="Proteomes" id="UP000003803"/>
    </source>
</evidence>
<dbReference type="Proteomes" id="UP000003803">
    <property type="component" value="Unassembled WGS sequence"/>
</dbReference>
<dbReference type="EMBL" id="ABGD02000024">
    <property type="protein sequence ID" value="EDS10292.1"/>
    <property type="molecule type" value="Genomic_DNA"/>
</dbReference>
<protein>
    <submittedName>
        <fullName evidence="1">Uncharacterized protein</fullName>
    </submittedName>
</protein>